<feature type="compositionally biased region" description="Polar residues" evidence="1">
    <location>
        <begin position="99"/>
        <end position="114"/>
    </location>
</feature>
<reference evidence="3" key="1">
    <citation type="submission" date="2021-12" db="EMBL/GenBank/DDBJ databases">
        <title>Black yeast isolated from Biological Soil Crust.</title>
        <authorList>
            <person name="Kurbessoian T."/>
        </authorList>
    </citation>
    <scope>NUCLEOTIDE SEQUENCE</scope>
    <source>
        <strain evidence="3">CCFEE 5208</strain>
    </source>
</reference>
<feature type="compositionally biased region" description="Polar residues" evidence="1">
    <location>
        <begin position="178"/>
        <end position="195"/>
    </location>
</feature>
<dbReference type="InterPro" id="IPR051061">
    <property type="entry name" value="Zinc_finger_trans_reg"/>
</dbReference>
<dbReference type="Gene3D" id="3.30.160.60">
    <property type="entry name" value="Classic Zinc Finger"/>
    <property type="match status" value="2"/>
</dbReference>
<accession>A0AAN6FEV1</accession>
<organism evidence="3 4">
    <name type="scientific">Friedmanniomyces endolithicus</name>
    <dbReference type="NCBI Taxonomy" id="329885"/>
    <lineage>
        <taxon>Eukaryota</taxon>
        <taxon>Fungi</taxon>
        <taxon>Dikarya</taxon>
        <taxon>Ascomycota</taxon>
        <taxon>Pezizomycotina</taxon>
        <taxon>Dothideomycetes</taxon>
        <taxon>Dothideomycetidae</taxon>
        <taxon>Mycosphaerellales</taxon>
        <taxon>Teratosphaeriaceae</taxon>
        <taxon>Friedmanniomyces</taxon>
    </lineage>
</organism>
<feature type="compositionally biased region" description="Low complexity" evidence="1">
    <location>
        <begin position="355"/>
        <end position="365"/>
    </location>
</feature>
<feature type="region of interest" description="Disordered" evidence="1">
    <location>
        <begin position="352"/>
        <end position="395"/>
    </location>
</feature>
<dbReference type="AlphaFoldDB" id="A0AAN6FEV1"/>
<feature type="compositionally biased region" description="Polar residues" evidence="1">
    <location>
        <begin position="366"/>
        <end position="388"/>
    </location>
</feature>
<proteinExistence type="predicted"/>
<feature type="domain" description="C2H2-type" evidence="2">
    <location>
        <begin position="420"/>
        <end position="445"/>
    </location>
</feature>
<dbReference type="PANTHER" id="PTHR46179">
    <property type="entry name" value="ZINC FINGER PROTEIN"/>
    <property type="match status" value="1"/>
</dbReference>
<feature type="region of interest" description="Disordered" evidence="1">
    <location>
        <begin position="263"/>
        <end position="311"/>
    </location>
</feature>
<dbReference type="InterPro" id="IPR013087">
    <property type="entry name" value="Znf_C2H2_type"/>
</dbReference>
<evidence type="ECO:0000256" key="1">
    <source>
        <dbReference type="SAM" id="MobiDB-lite"/>
    </source>
</evidence>
<feature type="domain" description="C2H2-type" evidence="2">
    <location>
        <begin position="485"/>
        <end position="510"/>
    </location>
</feature>
<evidence type="ECO:0000313" key="3">
    <source>
        <dbReference type="EMBL" id="KAK0315295.1"/>
    </source>
</evidence>
<dbReference type="EMBL" id="JASUXU010000051">
    <property type="protein sequence ID" value="KAK0315295.1"/>
    <property type="molecule type" value="Genomic_DNA"/>
</dbReference>
<name>A0AAN6FEV1_9PEZI</name>
<feature type="compositionally biased region" description="Polar residues" evidence="1">
    <location>
        <begin position="155"/>
        <end position="171"/>
    </location>
</feature>
<comment type="caution">
    <text evidence="3">The sequence shown here is derived from an EMBL/GenBank/DDBJ whole genome shotgun (WGS) entry which is preliminary data.</text>
</comment>
<feature type="region of interest" description="Disordered" evidence="1">
    <location>
        <begin position="144"/>
        <end position="205"/>
    </location>
</feature>
<feature type="region of interest" description="Disordered" evidence="1">
    <location>
        <begin position="94"/>
        <end position="117"/>
    </location>
</feature>
<protein>
    <recommendedName>
        <fullName evidence="2">C2H2-type domain-containing protein</fullName>
    </recommendedName>
</protein>
<evidence type="ECO:0000259" key="2">
    <source>
        <dbReference type="SMART" id="SM00355"/>
    </source>
</evidence>
<dbReference type="Proteomes" id="UP001168146">
    <property type="component" value="Unassembled WGS sequence"/>
</dbReference>
<dbReference type="PANTHER" id="PTHR46179:SF19">
    <property type="entry name" value="C2H2 FINGER DOMAIN TRANSCRIPTION FACTOR (EUROFUNG)-RELATED"/>
    <property type="match status" value="1"/>
</dbReference>
<feature type="domain" description="C2H2-type" evidence="2">
    <location>
        <begin position="451"/>
        <end position="480"/>
    </location>
</feature>
<sequence length="548" mass="59696">MNYDAREEPLFQDEALEEIKPLLRDETLEEIKVFLGVPVTGPPVEHFEVTQDPGTAVILEHLDPSRRDLVQLQHSQRLHLFRDSPETTVLPLGHMDTVPTEQGASAESGDTSTVPVRPTELDERHDSANALLAAQALEASADVRSAESDKAIVASPSSTQERVDSAQSTIQSPPPNGQPKSLSRSTLKLDTSKSLPDNGDASKDSPIFRKHVESLSQGNPNTLTIVQPTSPIQERGAAGSPTRLPSFQQLNGQLRELAEAASIEPRVHQPQSRHHSRSISSATAPSPRLPYHPFAGGMQTSPGSQYDYGARSPTSTISEVTHPVYGSPIQYTVQAAYYADRRRASVATDHQGPYALPASLPSASSTESQGHASSTPDGYSTAHTTPTDQAVLGDNVSRPVPILPPPSGMPQNAMIVLGGFECDWDGCTAPPFQTQYLLSSHRNVHSSTRPYVCPVEECPRSVGNKGFKRKNEMIRHGLVHNSPGYVCPFCPDKEHRYPRPDNLQRHVRVHHVEKGKDDAALREVLAQRIEGAGKQRRRRTNAHGSISS</sequence>
<dbReference type="GO" id="GO:0006357">
    <property type="term" value="P:regulation of transcription by RNA polymerase II"/>
    <property type="evidence" value="ECO:0007669"/>
    <property type="project" value="TreeGrafter"/>
</dbReference>
<evidence type="ECO:0000313" key="4">
    <source>
        <dbReference type="Proteomes" id="UP001168146"/>
    </source>
</evidence>
<dbReference type="GO" id="GO:0005634">
    <property type="term" value="C:nucleus"/>
    <property type="evidence" value="ECO:0007669"/>
    <property type="project" value="TreeGrafter"/>
</dbReference>
<dbReference type="SUPFAM" id="SSF57667">
    <property type="entry name" value="beta-beta-alpha zinc fingers"/>
    <property type="match status" value="1"/>
</dbReference>
<gene>
    <name evidence="3" type="ORF">LTR82_012622</name>
</gene>
<dbReference type="InterPro" id="IPR036236">
    <property type="entry name" value="Znf_C2H2_sf"/>
</dbReference>
<dbReference type="SMART" id="SM00355">
    <property type="entry name" value="ZnF_C2H2"/>
    <property type="match status" value="3"/>
</dbReference>